<dbReference type="Proteomes" id="UP000051500">
    <property type="component" value="Unassembled WGS sequence"/>
</dbReference>
<sequence length="1181" mass="133930">MKLKSLELTGFKSFADHTQIDFLPGITSVVGPNGSGKSNIIEALRWVLGEQSVKSLRGEKMPDVIFAGSETRAPLNRAEVNLNLDNSDRFLDFASDEVTITRRIYRDGNSEFLLNNQKVRLRDIIELFMDTGLGKESFSIISQGKVESIFNSKPQERRVFIEEVAGVLKYKQEKNQAQKELRETTDHLDRVADIITELYQQREPLKEQASLAKDYLNQKEQYDRYNLSRLVLEIGQNSQKLQAVEKDDQRLREILQKNQAQTKEQEEKLQAVRLSQQTLESEIDEKQQRLVQLVRQNEQLAGKNQMTQQEAAFHEERKQALVEKLALHRQSLSEATEQQQIKEQQAQELQAQQATALQAIAQLEDVSNLNGPTLENKIKEFQKAIRTLEQTKMRCLNEQEHLQTTQTKLAEQLTQLQPVCVENQAQVTQIEQQLTKVQAELAQINEQQSQNLHNLQAEKLKTDQLHKQVIYQEQRLKQGQNILQKAKAQAETLANIADTYSGYYQGVRAILKAKKQIPGIVGSVAEIMQVPAEYAVAIETALGAQVQQVVVQSTAVAKKSIQYLTQQKLGRATFLPQDVIKARSLSAQKLATIQAAPGVVGIAHQLVQVKPEQQVIMDYLLGTTVIMADLNQATALAARLNQSVKMVTLQGEIINPGGSLTGGADRQKRQGLLMQKQQQTKLENEIQIMQEKVVTMQSRYQQLQADLTAQSEKLKQLQAADLTQVENEQNLRNQVQIFEIELKHSRQKRDTNLTLVKEYEQQQTELNQQAQTVAAELKTTLADLVQQEANVTEYEAYLANLNQNTQKQTADLQATQQSLAVVNERLKLVEIQRQELSAQVRNLTDLIAKGEKSLADLKVNEEQRQQSLAQLAEKTGDVQQEVADLEELVKQLQQQRQVHYQEVEQAEQQFKRLTSLQENTYQEQRQKSIAKSKLETLLDQALNELAESYALTYESAQQQNTETDLTIVRRRLRLLKQGIDELGEVNLGAIKEYERINERYTFLSEQQADLLTAKEQLEFTMNEMDKEVKERFAATFEKVSAAFTELFPRIFGGGQARLILTDPTDMLLTGIEIQAQPPGKKLQKLSLLSGGERALTAITLLFAILHVHPVPFVVLDEAEAALDDANVARYAQYLRDFDQRTQFIVITHRKGTMLASDVMYGVTMQESGVSHLVSVSLEELD</sequence>
<keyword evidence="6 7" id="KW-0238">DNA-binding</keyword>
<dbReference type="InterPro" id="IPR010935">
    <property type="entry name" value="SMC_hinge"/>
</dbReference>
<evidence type="ECO:0000256" key="1">
    <source>
        <dbReference type="ARBA" id="ARBA00004496"/>
    </source>
</evidence>
<comment type="subcellular location">
    <subcellularLocation>
        <location evidence="1 7">Cytoplasm</location>
    </subcellularLocation>
</comment>
<dbReference type="HAMAP" id="MF_01894">
    <property type="entry name" value="Smc_prok"/>
    <property type="match status" value="1"/>
</dbReference>
<dbReference type="Gene3D" id="1.20.1060.20">
    <property type="match status" value="1"/>
</dbReference>
<dbReference type="GO" id="GO:0005694">
    <property type="term" value="C:chromosome"/>
    <property type="evidence" value="ECO:0007669"/>
    <property type="project" value="InterPro"/>
</dbReference>
<dbReference type="eggNOG" id="COG1196">
    <property type="taxonomic scope" value="Bacteria"/>
</dbReference>
<evidence type="ECO:0000256" key="4">
    <source>
        <dbReference type="ARBA" id="ARBA00022840"/>
    </source>
</evidence>
<dbReference type="InterPro" id="IPR027417">
    <property type="entry name" value="P-loop_NTPase"/>
</dbReference>
<dbReference type="PATRIC" id="fig|1122146.4.peg.587"/>
<proteinExistence type="inferred from homology"/>
<dbReference type="Pfam" id="PF06470">
    <property type="entry name" value="SMC_hinge"/>
    <property type="match status" value="1"/>
</dbReference>
<gene>
    <name evidence="7" type="primary">smc</name>
    <name evidence="9" type="ORF">IV53_GL000571</name>
</gene>
<feature type="domain" description="SMC hinge" evidence="8">
    <location>
        <begin position="518"/>
        <end position="637"/>
    </location>
</feature>
<evidence type="ECO:0000313" key="10">
    <source>
        <dbReference type="Proteomes" id="UP000051500"/>
    </source>
</evidence>
<dbReference type="GO" id="GO:0007059">
    <property type="term" value="P:chromosome segregation"/>
    <property type="evidence" value="ECO:0007669"/>
    <property type="project" value="UniProtKB-UniRule"/>
</dbReference>
<dbReference type="InterPro" id="IPR003395">
    <property type="entry name" value="RecF/RecN/SMC_N"/>
</dbReference>
<dbReference type="PANTHER" id="PTHR43977">
    <property type="entry name" value="STRUCTURAL MAINTENANCE OF CHROMOSOMES PROTEIN 3"/>
    <property type="match status" value="1"/>
</dbReference>
<keyword evidence="4 7" id="KW-0067">ATP-binding</keyword>
<evidence type="ECO:0000256" key="2">
    <source>
        <dbReference type="ARBA" id="ARBA00022490"/>
    </source>
</evidence>
<protein>
    <recommendedName>
        <fullName evidence="7">Chromosome partition protein Smc</fullName>
    </recommendedName>
</protein>
<feature type="coiled-coil region" evidence="7">
    <location>
        <begin position="1003"/>
        <end position="1030"/>
    </location>
</feature>
<dbReference type="AlphaFoldDB" id="A0A0R2KGX3"/>
<evidence type="ECO:0000256" key="5">
    <source>
        <dbReference type="ARBA" id="ARBA00023054"/>
    </source>
</evidence>
<keyword evidence="5 7" id="KW-0175">Coiled coil</keyword>
<dbReference type="GO" id="GO:0005524">
    <property type="term" value="F:ATP binding"/>
    <property type="evidence" value="ECO:0007669"/>
    <property type="project" value="UniProtKB-UniRule"/>
</dbReference>
<comment type="caution">
    <text evidence="9">The sequence shown here is derived from an EMBL/GenBank/DDBJ whole genome shotgun (WGS) entry which is preliminary data.</text>
</comment>
<dbReference type="GO" id="GO:0006260">
    <property type="term" value="P:DNA replication"/>
    <property type="evidence" value="ECO:0007669"/>
    <property type="project" value="UniProtKB-UniRule"/>
</dbReference>
<dbReference type="GO" id="GO:0003677">
    <property type="term" value="F:DNA binding"/>
    <property type="evidence" value="ECO:0007669"/>
    <property type="project" value="UniProtKB-UniRule"/>
</dbReference>
<reference evidence="9 10" key="1">
    <citation type="journal article" date="2015" name="Genome Announc.">
        <title>Expanding the biotechnology potential of lactobacilli through comparative genomics of 213 strains and associated genera.</title>
        <authorList>
            <person name="Sun Z."/>
            <person name="Harris H.M."/>
            <person name="McCann A."/>
            <person name="Guo C."/>
            <person name="Argimon S."/>
            <person name="Zhang W."/>
            <person name="Yang X."/>
            <person name="Jeffery I.B."/>
            <person name="Cooney J.C."/>
            <person name="Kagawa T.F."/>
            <person name="Liu W."/>
            <person name="Song Y."/>
            <person name="Salvetti E."/>
            <person name="Wrobel A."/>
            <person name="Rasinkangas P."/>
            <person name="Parkhill J."/>
            <person name="Rea M.C."/>
            <person name="O'Sullivan O."/>
            <person name="Ritari J."/>
            <person name="Douillard F.P."/>
            <person name="Paul Ross R."/>
            <person name="Yang R."/>
            <person name="Briner A.E."/>
            <person name="Felis G.E."/>
            <person name="de Vos W.M."/>
            <person name="Barrangou R."/>
            <person name="Klaenhammer T.R."/>
            <person name="Caufield P.W."/>
            <person name="Cui Y."/>
            <person name="Zhang H."/>
            <person name="O'Toole P.W."/>
        </authorList>
    </citation>
    <scope>NUCLEOTIDE SEQUENCE [LARGE SCALE GENOMIC DNA]</scope>
    <source>
        <strain evidence="9 10">DSM 22408</strain>
    </source>
</reference>
<dbReference type="InterPro" id="IPR036277">
    <property type="entry name" value="SMC_hinge_sf"/>
</dbReference>
<dbReference type="InterPro" id="IPR011890">
    <property type="entry name" value="SMC_prok"/>
</dbReference>
<comment type="function">
    <text evidence="7">Required for chromosome condensation and partitioning.</text>
</comment>
<comment type="domain">
    <text evidence="7">Contains large globular domains required for ATP hydrolysis at each terminus and a third globular domain forming a flexible hinge near the middle of the molecule. These domains are separated by coiled-coil structures.</text>
</comment>
<name>A0A0R2KGX3_9LACO</name>
<dbReference type="CDD" id="cd03278">
    <property type="entry name" value="ABC_SMC_barmotin"/>
    <property type="match status" value="2"/>
</dbReference>
<keyword evidence="10" id="KW-1185">Reference proteome</keyword>
<dbReference type="SUPFAM" id="SSF75553">
    <property type="entry name" value="Smc hinge domain"/>
    <property type="match status" value="1"/>
</dbReference>
<evidence type="ECO:0000256" key="7">
    <source>
        <dbReference type="HAMAP-Rule" id="MF_01894"/>
    </source>
</evidence>
<comment type="subunit">
    <text evidence="7">Homodimer.</text>
</comment>
<evidence type="ECO:0000256" key="3">
    <source>
        <dbReference type="ARBA" id="ARBA00022741"/>
    </source>
</evidence>
<dbReference type="EMBL" id="JQBZ01000025">
    <property type="protein sequence ID" value="KRN88606.1"/>
    <property type="molecule type" value="Genomic_DNA"/>
</dbReference>
<dbReference type="InterPro" id="IPR024704">
    <property type="entry name" value="SMC"/>
</dbReference>
<feature type="coiled-coil region" evidence="7">
    <location>
        <begin position="252"/>
        <end position="458"/>
    </location>
</feature>
<feature type="coiled-coil region" evidence="7">
    <location>
        <begin position="672"/>
        <end position="923"/>
    </location>
</feature>
<keyword evidence="3 7" id="KW-0547">Nucleotide-binding</keyword>
<dbReference type="GO" id="GO:0016887">
    <property type="term" value="F:ATP hydrolysis activity"/>
    <property type="evidence" value="ECO:0007669"/>
    <property type="project" value="InterPro"/>
</dbReference>
<dbReference type="SUPFAM" id="SSF52540">
    <property type="entry name" value="P-loop containing nucleoside triphosphate hydrolases"/>
    <property type="match status" value="1"/>
</dbReference>
<dbReference type="Gene3D" id="3.40.50.300">
    <property type="entry name" value="P-loop containing nucleotide triphosphate hydrolases"/>
    <property type="match status" value="2"/>
</dbReference>
<dbReference type="GO" id="GO:0007062">
    <property type="term" value="P:sister chromatid cohesion"/>
    <property type="evidence" value="ECO:0007669"/>
    <property type="project" value="InterPro"/>
</dbReference>
<dbReference type="NCBIfam" id="TIGR02168">
    <property type="entry name" value="SMC_prok_B"/>
    <property type="match status" value="1"/>
</dbReference>
<dbReference type="OrthoDB" id="9808768at2"/>
<dbReference type="FunFam" id="3.40.50.300:FF:000984">
    <property type="entry name" value="Chromosome partition protein Smc"/>
    <property type="match status" value="1"/>
</dbReference>
<feature type="binding site" evidence="7">
    <location>
        <begin position="32"/>
        <end position="39"/>
    </location>
    <ligand>
        <name>ATP</name>
        <dbReference type="ChEBI" id="CHEBI:30616"/>
    </ligand>
</feature>
<dbReference type="GO" id="GO:0005737">
    <property type="term" value="C:cytoplasm"/>
    <property type="evidence" value="ECO:0007669"/>
    <property type="project" value="UniProtKB-SubCell"/>
</dbReference>
<dbReference type="Pfam" id="PF02463">
    <property type="entry name" value="SMC_N"/>
    <property type="match status" value="1"/>
</dbReference>
<comment type="similarity">
    <text evidence="7">Belongs to the SMC family.</text>
</comment>
<dbReference type="SMART" id="SM00968">
    <property type="entry name" value="SMC_hinge"/>
    <property type="match status" value="1"/>
</dbReference>
<dbReference type="GO" id="GO:0030261">
    <property type="term" value="P:chromosome condensation"/>
    <property type="evidence" value="ECO:0007669"/>
    <property type="project" value="InterPro"/>
</dbReference>
<dbReference type="RefSeq" id="WP_027107012.1">
    <property type="nucleotide sequence ID" value="NZ_JQBZ01000025.1"/>
</dbReference>
<dbReference type="STRING" id="1122146.IV53_GL000571"/>
<dbReference type="PIRSF" id="PIRSF005719">
    <property type="entry name" value="SMC"/>
    <property type="match status" value="1"/>
</dbReference>
<accession>A0A0R2KGX3</accession>
<keyword evidence="2 7" id="KW-0963">Cytoplasm</keyword>
<dbReference type="FunFam" id="3.40.50.300:FF:000901">
    <property type="entry name" value="Chromosome partition protein Smc"/>
    <property type="match status" value="1"/>
</dbReference>
<dbReference type="Gene3D" id="3.30.70.1620">
    <property type="match status" value="1"/>
</dbReference>
<organism evidence="9 10">
    <name type="scientific">Ligilactobacillus ceti DSM 22408</name>
    <dbReference type="NCBI Taxonomy" id="1122146"/>
    <lineage>
        <taxon>Bacteria</taxon>
        <taxon>Bacillati</taxon>
        <taxon>Bacillota</taxon>
        <taxon>Bacilli</taxon>
        <taxon>Lactobacillales</taxon>
        <taxon>Lactobacillaceae</taxon>
        <taxon>Ligilactobacillus</taxon>
    </lineage>
</organism>
<evidence type="ECO:0000259" key="8">
    <source>
        <dbReference type="SMART" id="SM00968"/>
    </source>
</evidence>
<evidence type="ECO:0000313" key="9">
    <source>
        <dbReference type="EMBL" id="KRN88606.1"/>
    </source>
</evidence>
<evidence type="ECO:0000256" key="6">
    <source>
        <dbReference type="ARBA" id="ARBA00023125"/>
    </source>
</evidence>